<evidence type="ECO:0000313" key="1">
    <source>
        <dbReference type="EMBL" id="KAK1425089.1"/>
    </source>
</evidence>
<dbReference type="Proteomes" id="UP001229421">
    <property type="component" value="Unassembled WGS sequence"/>
</dbReference>
<dbReference type="EMBL" id="JAUHHV010000005">
    <property type="protein sequence ID" value="KAK1425089.1"/>
    <property type="molecule type" value="Genomic_DNA"/>
</dbReference>
<evidence type="ECO:0000313" key="2">
    <source>
        <dbReference type="Proteomes" id="UP001229421"/>
    </source>
</evidence>
<organism evidence="1 2">
    <name type="scientific">Tagetes erecta</name>
    <name type="common">African marigold</name>
    <dbReference type="NCBI Taxonomy" id="13708"/>
    <lineage>
        <taxon>Eukaryota</taxon>
        <taxon>Viridiplantae</taxon>
        <taxon>Streptophyta</taxon>
        <taxon>Embryophyta</taxon>
        <taxon>Tracheophyta</taxon>
        <taxon>Spermatophyta</taxon>
        <taxon>Magnoliopsida</taxon>
        <taxon>eudicotyledons</taxon>
        <taxon>Gunneridae</taxon>
        <taxon>Pentapetalae</taxon>
        <taxon>asterids</taxon>
        <taxon>campanulids</taxon>
        <taxon>Asterales</taxon>
        <taxon>Asteraceae</taxon>
        <taxon>Asteroideae</taxon>
        <taxon>Heliantheae alliance</taxon>
        <taxon>Tageteae</taxon>
        <taxon>Tagetes</taxon>
    </lineage>
</organism>
<sequence length="165" mass="18723">MLKLSIDIGSSRGLVCLYGYNRESRSGAFPRQRTAVIWNVSIRRDVHVFVPNVGDGIYRTILGFGVCRETNDPKGLEKSVSLVDEFLYWLATNSDSTGEFNLIISFDMIREEFKELKLADTLAQYDRYGDNLYVSKLRKSLVVVERVAEEDGGRLCCMVDGGWCF</sequence>
<proteinExistence type="predicted"/>
<protein>
    <submittedName>
        <fullName evidence="1">Uncharacterized protein</fullName>
    </submittedName>
</protein>
<dbReference type="AlphaFoldDB" id="A0AAD8NY52"/>
<comment type="caution">
    <text evidence="1">The sequence shown here is derived from an EMBL/GenBank/DDBJ whole genome shotgun (WGS) entry which is preliminary data.</text>
</comment>
<accession>A0AAD8NY52</accession>
<keyword evidence="2" id="KW-1185">Reference proteome</keyword>
<name>A0AAD8NY52_TARER</name>
<gene>
    <name evidence="1" type="ORF">QVD17_20433</name>
</gene>
<reference evidence="1" key="1">
    <citation type="journal article" date="2023" name="bioRxiv">
        <title>Improved chromosome-level genome assembly for marigold (Tagetes erecta).</title>
        <authorList>
            <person name="Jiang F."/>
            <person name="Yuan L."/>
            <person name="Wang S."/>
            <person name="Wang H."/>
            <person name="Xu D."/>
            <person name="Wang A."/>
            <person name="Fan W."/>
        </authorList>
    </citation>
    <scope>NUCLEOTIDE SEQUENCE</scope>
    <source>
        <strain evidence="1">WSJ</strain>
        <tissue evidence="1">Leaf</tissue>
    </source>
</reference>